<dbReference type="Gene3D" id="3.30.450.20">
    <property type="entry name" value="PAS domain"/>
    <property type="match status" value="7"/>
</dbReference>
<reference evidence="11 12" key="1">
    <citation type="submission" date="2016-12" db="EMBL/GenBank/DDBJ databases">
        <title>Isolation and genomic insights into novel planktonic Zetaproteobacteria from stratified waters of the Chesapeake Bay.</title>
        <authorList>
            <person name="McAllister S.M."/>
            <person name="Kato S."/>
            <person name="Chan C.S."/>
            <person name="Chiu B.K."/>
            <person name="Field E.K."/>
        </authorList>
    </citation>
    <scope>NUCLEOTIDE SEQUENCE [LARGE SCALE GENOMIC DNA]</scope>
    <source>
        <strain evidence="11 12">CP-8</strain>
    </source>
</reference>
<dbReference type="PROSITE" id="PS50110">
    <property type="entry name" value="RESPONSE_REGULATORY"/>
    <property type="match status" value="1"/>
</dbReference>
<dbReference type="SMART" id="SM00091">
    <property type="entry name" value="PAS"/>
    <property type="match status" value="6"/>
</dbReference>
<evidence type="ECO:0000256" key="5">
    <source>
        <dbReference type="ARBA" id="ARBA00022777"/>
    </source>
</evidence>
<dbReference type="Pfam" id="PF08448">
    <property type="entry name" value="PAS_4"/>
    <property type="match status" value="1"/>
</dbReference>
<dbReference type="PROSITE" id="PS50109">
    <property type="entry name" value="HIS_KIN"/>
    <property type="match status" value="1"/>
</dbReference>
<dbReference type="InterPro" id="IPR013656">
    <property type="entry name" value="PAS_4"/>
</dbReference>
<dbReference type="InterPro" id="IPR013655">
    <property type="entry name" value="PAS_fold_3"/>
</dbReference>
<dbReference type="Pfam" id="PF00989">
    <property type="entry name" value="PAS"/>
    <property type="match status" value="1"/>
</dbReference>
<dbReference type="CDD" id="cd00082">
    <property type="entry name" value="HisKA"/>
    <property type="match status" value="1"/>
</dbReference>
<dbReference type="InterPro" id="IPR013767">
    <property type="entry name" value="PAS_fold"/>
</dbReference>
<dbReference type="SUPFAM" id="SSF47384">
    <property type="entry name" value="Homodimeric domain of signal transducing histidine kinase"/>
    <property type="match status" value="1"/>
</dbReference>
<dbReference type="NCBIfam" id="TIGR00229">
    <property type="entry name" value="sensory_box"/>
    <property type="match status" value="7"/>
</dbReference>
<dbReference type="SMART" id="SM00387">
    <property type="entry name" value="HATPase_c"/>
    <property type="match status" value="1"/>
</dbReference>
<dbReference type="PRINTS" id="PR00344">
    <property type="entry name" value="BCTRLSENSOR"/>
</dbReference>
<feature type="domain" description="PAC" evidence="10">
    <location>
        <begin position="338"/>
        <end position="390"/>
    </location>
</feature>
<dbReference type="InterPro" id="IPR003594">
    <property type="entry name" value="HATPase_dom"/>
</dbReference>
<dbReference type="InterPro" id="IPR052162">
    <property type="entry name" value="Sensor_kinase/Photoreceptor"/>
</dbReference>
<dbReference type="InterPro" id="IPR000014">
    <property type="entry name" value="PAS"/>
</dbReference>
<dbReference type="SUPFAM" id="SSF55785">
    <property type="entry name" value="PYP-like sensor domain (PAS domain)"/>
    <property type="match status" value="7"/>
</dbReference>
<proteinExistence type="predicted"/>
<dbReference type="KEGG" id="mfn:Ga0123462_1274"/>
<evidence type="ECO:0000256" key="4">
    <source>
        <dbReference type="ARBA" id="ARBA00022679"/>
    </source>
</evidence>
<dbReference type="PANTHER" id="PTHR43304">
    <property type="entry name" value="PHYTOCHROME-LIKE PROTEIN CPH1"/>
    <property type="match status" value="1"/>
</dbReference>
<dbReference type="EMBL" id="CP018800">
    <property type="protein sequence ID" value="ATX82138.1"/>
    <property type="molecule type" value="Genomic_DNA"/>
</dbReference>
<evidence type="ECO:0000259" key="7">
    <source>
        <dbReference type="PROSITE" id="PS50109"/>
    </source>
</evidence>
<dbReference type="EC" id="2.7.13.3" evidence="2"/>
<dbReference type="Pfam" id="PF00512">
    <property type="entry name" value="HisKA"/>
    <property type="match status" value="1"/>
</dbReference>
<dbReference type="RefSeq" id="WP_100265521.1">
    <property type="nucleotide sequence ID" value="NZ_CP018800.1"/>
</dbReference>
<dbReference type="SUPFAM" id="SSF55874">
    <property type="entry name" value="ATPase domain of HSP90 chaperone/DNA topoisomerase II/histidine kinase"/>
    <property type="match status" value="1"/>
</dbReference>
<sequence>MKEIIDQLASHDLLQDIIEGVPIRIFWKDRDCRYLGCNTIFAWDAGVSRPEGLVGKTDFDLMWKDQAERYHADDFSIMESGNSRLAYEEQRTTPEGETIWLRTSKVPLRGKNDEVIGILGIYEDITAEKNKQIALQNSEKTLNHIFNSLQEAYYRTDIEGRIIKVSPSAGAMMACEAEELLGQEIAQFYLHESGREQFLKELHENNGTVYNFEAQIRRVDGEIIWVSTNAHYFRNMQGDVTGVEGTIRDVTKQKQVEMDLRDIRHRYQQAQRIAHLGHWQLDLTNNALTWSEEVFLIFEITPEQFGASYEAFLDAVHPEDRDYVNTAYSDSLNNRTGFDIEHRLLLQDGRIKWVNGRCETSYAEDGTALYSTGTVLDITDRKLAEQELHQEAAFRNQLMDRASEGIAVWCSEGDEGSAKFITWNRRMQEITGYTRDEINRHGWLETIYDNETERNRARDTMQSVIAGNPNFGKDFEIVTKSGERRTVHISSSAIYQEECTPCVLALIQDVTEHRVQQRLLSDERKRFKMLFESSSDGIFILDMHGHFIDINRTAHERLGYSKDEMMAMSIRELDPPEFAARVPERIAMIKKHGAATFETAHYRKDGSIMPVEINSRIIELDGEPVFYSVLRDISDRKKAEEELQLAKFVMDHAPVNITFIDSDARIRYLNGTGCETLGYSQEEALNLCIPDIDPLFPIEIWGEHWADLKARKSLIVETQHQRKSGEIFPIEVMANYMEFGDKAYNVAFDRDISDRKLAEAAMQRFRVALDNSADAIFIIDRSSMMFIDMNEAACNRMGYTRQELLAMGPGDITPYLSREQLEASFDQMFRDGSDSSTIDTVHACKDGSEFPVEVRLRSFKEDGRELLVAIARDVSDRKDLEEQLRHSQKMEAVGTLVGGIAHDFNNMLAAIQGNVYLAKMQLRDHPQLGDRLRNIEKLGNRAAEMVQQLLTFARKDSVTKRVFSLNPFMKEGFKLAKTLIPENIDHQTSICSEPLRIEGDATQLQQVLMNLLTNAVDAVAEVPNPAIQCSLTPFCADPAFLKKHPTLTGNRFACISVADNGHGIPEDQLSNIFEPFYTTKEVGKGTGLGLAMLYGAVQTHDGAIEVESKVNGGSLFRIFLPLSKQKSEPSAVSKADVMDGAGRTILIADDDKDVRQTTCEVLRSLGYRIIEAEDGESALNLFRKHRSEIDLIISDVVMPKIGGAVLLEAVRQINAELPVILVTGYDRDHVLNEDAQMDFCRVVNKPFDIDLLSHTVQELLAADRN</sequence>
<dbReference type="InterPro" id="IPR001610">
    <property type="entry name" value="PAC"/>
</dbReference>
<dbReference type="CDD" id="cd00130">
    <property type="entry name" value="PAS"/>
    <property type="match status" value="7"/>
</dbReference>
<evidence type="ECO:0000256" key="2">
    <source>
        <dbReference type="ARBA" id="ARBA00012438"/>
    </source>
</evidence>
<dbReference type="Proteomes" id="UP000231637">
    <property type="component" value="Chromosome"/>
</dbReference>
<dbReference type="Gene3D" id="3.30.565.10">
    <property type="entry name" value="Histidine kinase-like ATPase, C-terminal domain"/>
    <property type="match status" value="1"/>
</dbReference>
<dbReference type="GO" id="GO:0000155">
    <property type="term" value="F:phosphorelay sensor kinase activity"/>
    <property type="evidence" value="ECO:0007669"/>
    <property type="project" value="InterPro"/>
</dbReference>
<dbReference type="Gene3D" id="3.40.50.2300">
    <property type="match status" value="1"/>
</dbReference>
<feature type="domain" description="Response regulatory" evidence="8">
    <location>
        <begin position="1144"/>
        <end position="1260"/>
    </location>
</feature>
<dbReference type="Pfam" id="PF13188">
    <property type="entry name" value="PAS_8"/>
    <property type="match status" value="1"/>
</dbReference>
<keyword evidence="3 6" id="KW-0597">Phosphoprotein</keyword>
<feature type="modified residue" description="4-aspartylphosphate" evidence="6">
    <location>
        <position position="1195"/>
    </location>
</feature>
<dbReference type="InterPro" id="IPR011006">
    <property type="entry name" value="CheY-like_superfamily"/>
</dbReference>
<dbReference type="Pfam" id="PF00072">
    <property type="entry name" value="Response_reg"/>
    <property type="match status" value="1"/>
</dbReference>
<dbReference type="PROSITE" id="PS50113">
    <property type="entry name" value="PAC"/>
    <property type="match status" value="6"/>
</dbReference>
<evidence type="ECO:0000256" key="6">
    <source>
        <dbReference type="PROSITE-ProRule" id="PRU00169"/>
    </source>
</evidence>
<evidence type="ECO:0000256" key="3">
    <source>
        <dbReference type="ARBA" id="ARBA00022553"/>
    </source>
</evidence>
<comment type="catalytic activity">
    <reaction evidence="1">
        <text>ATP + protein L-histidine = ADP + protein N-phospho-L-histidine.</text>
        <dbReference type="EC" id="2.7.13.3"/>
    </reaction>
</comment>
<evidence type="ECO:0000259" key="9">
    <source>
        <dbReference type="PROSITE" id="PS50112"/>
    </source>
</evidence>
<dbReference type="InterPro" id="IPR035965">
    <property type="entry name" value="PAS-like_dom_sf"/>
</dbReference>
<dbReference type="InterPro" id="IPR036890">
    <property type="entry name" value="HATPase_C_sf"/>
</dbReference>
<dbReference type="Gene3D" id="1.10.287.130">
    <property type="match status" value="1"/>
</dbReference>
<dbReference type="SMART" id="SM00388">
    <property type="entry name" value="HisKA"/>
    <property type="match status" value="1"/>
</dbReference>
<dbReference type="SMART" id="SM00448">
    <property type="entry name" value="REC"/>
    <property type="match status" value="1"/>
</dbReference>
<dbReference type="Gene3D" id="2.10.70.100">
    <property type="match status" value="1"/>
</dbReference>
<feature type="domain" description="PAC" evidence="10">
    <location>
        <begin position="210"/>
        <end position="262"/>
    </location>
</feature>
<keyword evidence="4" id="KW-0808">Transferase</keyword>
<evidence type="ECO:0000313" key="11">
    <source>
        <dbReference type="EMBL" id="ATX82138.1"/>
    </source>
</evidence>
<dbReference type="PANTHER" id="PTHR43304:SF1">
    <property type="entry name" value="PAC DOMAIN-CONTAINING PROTEIN"/>
    <property type="match status" value="1"/>
</dbReference>
<feature type="domain" description="PAS" evidence="9">
    <location>
        <begin position="391"/>
        <end position="468"/>
    </location>
</feature>
<dbReference type="Pfam" id="PF02518">
    <property type="entry name" value="HATPase_c"/>
    <property type="match status" value="1"/>
</dbReference>
<feature type="domain" description="PAC" evidence="10">
    <location>
        <begin position="595"/>
        <end position="645"/>
    </location>
</feature>
<evidence type="ECO:0000259" key="8">
    <source>
        <dbReference type="PROSITE" id="PS50110"/>
    </source>
</evidence>
<feature type="domain" description="PAC" evidence="10">
    <location>
        <begin position="85"/>
        <end position="137"/>
    </location>
</feature>
<name>A0A2K8L483_9PROT</name>
<keyword evidence="12" id="KW-1185">Reference proteome</keyword>
<dbReference type="GO" id="GO:0006355">
    <property type="term" value="P:regulation of DNA-templated transcription"/>
    <property type="evidence" value="ECO:0007669"/>
    <property type="project" value="InterPro"/>
</dbReference>
<evidence type="ECO:0000259" key="10">
    <source>
        <dbReference type="PROSITE" id="PS50113"/>
    </source>
</evidence>
<dbReference type="OrthoDB" id="5287556at2"/>
<dbReference type="InterPro" id="IPR001789">
    <property type="entry name" value="Sig_transdc_resp-reg_receiver"/>
</dbReference>
<feature type="domain" description="PAS" evidence="9">
    <location>
        <begin position="642"/>
        <end position="686"/>
    </location>
</feature>
<feature type="domain" description="PAS" evidence="9">
    <location>
        <begin position="761"/>
        <end position="805"/>
    </location>
</feature>
<feature type="domain" description="PAC" evidence="10">
    <location>
        <begin position="834"/>
        <end position="886"/>
    </location>
</feature>
<dbReference type="SUPFAM" id="SSF52172">
    <property type="entry name" value="CheY-like"/>
    <property type="match status" value="1"/>
</dbReference>
<accession>A0A2K8L483</accession>
<keyword evidence="5" id="KW-0418">Kinase</keyword>
<dbReference type="InterPro" id="IPR005467">
    <property type="entry name" value="His_kinase_dom"/>
</dbReference>
<dbReference type="AlphaFoldDB" id="A0A2K8L483"/>
<dbReference type="InterPro" id="IPR000700">
    <property type="entry name" value="PAS-assoc_C"/>
</dbReference>
<protein>
    <recommendedName>
        <fullName evidence="2">histidine kinase</fullName>
        <ecNumber evidence="2">2.7.13.3</ecNumber>
    </recommendedName>
</protein>
<feature type="domain" description="PAS" evidence="9">
    <location>
        <begin position="523"/>
        <end position="593"/>
    </location>
</feature>
<feature type="domain" description="PAC" evidence="10">
    <location>
        <begin position="714"/>
        <end position="764"/>
    </location>
</feature>
<dbReference type="Pfam" id="PF13426">
    <property type="entry name" value="PAS_9"/>
    <property type="match status" value="2"/>
</dbReference>
<dbReference type="PROSITE" id="PS50112">
    <property type="entry name" value="PAS"/>
    <property type="match status" value="5"/>
</dbReference>
<feature type="domain" description="Histidine kinase" evidence="7">
    <location>
        <begin position="899"/>
        <end position="1124"/>
    </location>
</feature>
<dbReference type="InterPro" id="IPR004358">
    <property type="entry name" value="Sig_transdc_His_kin-like_C"/>
</dbReference>
<feature type="domain" description="PAS" evidence="9">
    <location>
        <begin position="138"/>
        <end position="204"/>
    </location>
</feature>
<dbReference type="SMART" id="SM00086">
    <property type="entry name" value="PAC"/>
    <property type="match status" value="7"/>
</dbReference>
<evidence type="ECO:0000313" key="12">
    <source>
        <dbReference type="Proteomes" id="UP000231637"/>
    </source>
</evidence>
<organism evidence="11 12">
    <name type="scientific">Mariprofundus ferrinatatus</name>
    <dbReference type="NCBI Taxonomy" id="1921087"/>
    <lineage>
        <taxon>Bacteria</taxon>
        <taxon>Pseudomonadati</taxon>
        <taxon>Pseudomonadota</taxon>
        <taxon>Candidatius Mariprofundia</taxon>
        <taxon>Mariprofundales</taxon>
        <taxon>Mariprofundaceae</taxon>
        <taxon>Mariprofundus</taxon>
    </lineage>
</organism>
<gene>
    <name evidence="11" type="ORF">Ga0123462_1274</name>
</gene>
<dbReference type="InterPro" id="IPR003661">
    <property type="entry name" value="HisK_dim/P_dom"/>
</dbReference>
<dbReference type="InterPro" id="IPR036097">
    <property type="entry name" value="HisK_dim/P_sf"/>
</dbReference>
<evidence type="ECO:0000256" key="1">
    <source>
        <dbReference type="ARBA" id="ARBA00000085"/>
    </source>
</evidence>
<dbReference type="Pfam" id="PF08447">
    <property type="entry name" value="PAS_3"/>
    <property type="match status" value="2"/>
</dbReference>